<dbReference type="Gene3D" id="3.30.420.40">
    <property type="match status" value="1"/>
</dbReference>
<sequence>MARAQGSESSQKYTPVDKFIAIGIDFGTTYSGVSWASSEAWANSQQNIIYIHDVMNWPQEAGHMSEVQVPTLIDPDQPEKWGMLCLPAGSNPIKWLKLLLLNEADLIDDVKMSKQFEDARRRLVESKEYGFLGVVGLIAQFLEHIWRHALKKIANNYEGPLNLPLKVAIGVPAMWKPEIKERMKRAAILAGITDTRYGAGGIGHRTTLCFVEEPEAAAAWTLREQSHTKSMIIGDSFIVCDCGGGTVDAITYVVKSTAPFRAQAGTQGRVGLCGGFLIDQAFVAYLKSSMVSQKFKFSRCSDEEFRIFFNSQWDWTLKRELHPDNFTPEPPKNYPFTPPAGALSLTWKDSLRLKRTGETPKLWLERGVVKRFFNDTVKGVQLLIDQQLDLAKEAGLATPRDIFVVGGLGGSEYLRHQLELLHDIRAPENLRSPKNSWSAVARGAVLMLLEEGISPALDPQLNRNVIFSGKTELGLKMAWNVNEGQSTDKNAPEPQDFYLDFDKTDQEGLNVKVHVNVSYHR</sequence>
<reference evidence="1" key="1">
    <citation type="journal article" date="2023" name="Mol. Phylogenet. Evol.">
        <title>Genome-scale phylogeny and comparative genomics of the fungal order Sordariales.</title>
        <authorList>
            <person name="Hensen N."/>
            <person name="Bonometti L."/>
            <person name="Westerberg I."/>
            <person name="Brannstrom I.O."/>
            <person name="Guillou S."/>
            <person name="Cros-Aarteil S."/>
            <person name="Calhoun S."/>
            <person name="Haridas S."/>
            <person name="Kuo A."/>
            <person name="Mondo S."/>
            <person name="Pangilinan J."/>
            <person name="Riley R."/>
            <person name="LaButti K."/>
            <person name="Andreopoulos B."/>
            <person name="Lipzen A."/>
            <person name="Chen C."/>
            <person name="Yan M."/>
            <person name="Daum C."/>
            <person name="Ng V."/>
            <person name="Clum A."/>
            <person name="Steindorff A."/>
            <person name="Ohm R.A."/>
            <person name="Martin F."/>
            <person name="Silar P."/>
            <person name="Natvig D.O."/>
            <person name="Lalanne C."/>
            <person name="Gautier V."/>
            <person name="Ament-Velasquez S.L."/>
            <person name="Kruys A."/>
            <person name="Hutchinson M.I."/>
            <person name="Powell A.J."/>
            <person name="Barry K."/>
            <person name="Miller A.N."/>
            <person name="Grigoriev I.V."/>
            <person name="Debuchy R."/>
            <person name="Gladieux P."/>
            <person name="Hiltunen Thoren M."/>
            <person name="Johannesson H."/>
        </authorList>
    </citation>
    <scope>NUCLEOTIDE SEQUENCE</scope>
    <source>
        <strain evidence="1">CBS 990.96</strain>
    </source>
</reference>
<dbReference type="InterPro" id="IPR043129">
    <property type="entry name" value="ATPase_NBD"/>
</dbReference>
<evidence type="ECO:0000313" key="2">
    <source>
        <dbReference type="Proteomes" id="UP001301958"/>
    </source>
</evidence>
<name>A0AAN7BNQ2_9PEZI</name>
<dbReference type="CDD" id="cd10170">
    <property type="entry name" value="ASKHA_NBD_HSP70"/>
    <property type="match status" value="1"/>
</dbReference>
<organism evidence="1 2">
    <name type="scientific">Podospora fimiseda</name>
    <dbReference type="NCBI Taxonomy" id="252190"/>
    <lineage>
        <taxon>Eukaryota</taxon>
        <taxon>Fungi</taxon>
        <taxon>Dikarya</taxon>
        <taxon>Ascomycota</taxon>
        <taxon>Pezizomycotina</taxon>
        <taxon>Sordariomycetes</taxon>
        <taxon>Sordariomycetidae</taxon>
        <taxon>Sordariales</taxon>
        <taxon>Podosporaceae</taxon>
        <taxon>Podospora</taxon>
    </lineage>
</organism>
<proteinExistence type="predicted"/>
<gene>
    <name evidence="1" type="ORF">QBC38DRAFT_418470</name>
</gene>
<dbReference type="SUPFAM" id="SSF53067">
    <property type="entry name" value="Actin-like ATPase domain"/>
    <property type="match status" value="2"/>
</dbReference>
<dbReference type="EMBL" id="MU865343">
    <property type="protein sequence ID" value="KAK4226709.1"/>
    <property type="molecule type" value="Genomic_DNA"/>
</dbReference>
<dbReference type="Proteomes" id="UP001301958">
    <property type="component" value="Unassembled WGS sequence"/>
</dbReference>
<accession>A0AAN7BNQ2</accession>
<reference evidence="1" key="2">
    <citation type="submission" date="2023-05" db="EMBL/GenBank/DDBJ databases">
        <authorList>
            <consortium name="Lawrence Berkeley National Laboratory"/>
            <person name="Steindorff A."/>
            <person name="Hensen N."/>
            <person name="Bonometti L."/>
            <person name="Westerberg I."/>
            <person name="Brannstrom I.O."/>
            <person name="Guillou S."/>
            <person name="Cros-Aarteil S."/>
            <person name="Calhoun S."/>
            <person name="Haridas S."/>
            <person name="Kuo A."/>
            <person name="Mondo S."/>
            <person name="Pangilinan J."/>
            <person name="Riley R."/>
            <person name="Labutti K."/>
            <person name="Andreopoulos B."/>
            <person name="Lipzen A."/>
            <person name="Chen C."/>
            <person name="Yanf M."/>
            <person name="Daum C."/>
            <person name="Ng V."/>
            <person name="Clum A."/>
            <person name="Ohm R."/>
            <person name="Martin F."/>
            <person name="Silar P."/>
            <person name="Natvig D."/>
            <person name="Lalanne C."/>
            <person name="Gautier V."/>
            <person name="Ament-Velasquez S.L."/>
            <person name="Kruys A."/>
            <person name="Hutchinson M.I."/>
            <person name="Powell A.J."/>
            <person name="Barry K."/>
            <person name="Miller A.N."/>
            <person name="Grigoriev I.V."/>
            <person name="Debuchy R."/>
            <person name="Gladieux P."/>
            <person name="Thoren M.H."/>
            <person name="Johannesson H."/>
        </authorList>
    </citation>
    <scope>NUCLEOTIDE SEQUENCE</scope>
    <source>
        <strain evidence="1">CBS 990.96</strain>
    </source>
</reference>
<dbReference type="PANTHER" id="PTHR14187">
    <property type="entry name" value="ALPHA KINASE/ELONGATION FACTOR 2 KINASE"/>
    <property type="match status" value="1"/>
</dbReference>
<dbReference type="PANTHER" id="PTHR14187:SF5">
    <property type="entry name" value="HEAT SHOCK 70 KDA PROTEIN 12A"/>
    <property type="match status" value="1"/>
</dbReference>
<keyword evidence="2" id="KW-1185">Reference proteome</keyword>
<evidence type="ECO:0000313" key="1">
    <source>
        <dbReference type="EMBL" id="KAK4226709.1"/>
    </source>
</evidence>
<comment type="caution">
    <text evidence="1">The sequence shown here is derived from an EMBL/GenBank/DDBJ whole genome shotgun (WGS) entry which is preliminary data.</text>
</comment>
<protein>
    <submittedName>
        <fullName evidence="1">Uncharacterized protein</fullName>
    </submittedName>
</protein>
<dbReference type="AlphaFoldDB" id="A0AAN7BNQ2"/>